<name>A0A168F4R4_CORDF</name>
<evidence type="ECO:0000313" key="3">
    <source>
        <dbReference type="Proteomes" id="UP000076881"/>
    </source>
</evidence>
<accession>A0A168F4R4</accession>
<proteinExistence type="predicted"/>
<sequence>MRYFCTLAIPSILAAATHLSPRQETEVVADPDQLLTLRANFCIDYTKPECEEAIATCQGEGKIIEDCIRDEHPTCIKDEASPCSKAVVKCLADFGAEEDADEAVRDCLIEKVISEGAGGDEDLPAETGSALSPEQATACKKASAEFQVAMLNDDCDVVQDEDHGVAKRADSAACDAAGVAFEKAWKDNECEKAFAAQEE</sequence>
<dbReference type="OrthoDB" id="4940871at2759"/>
<evidence type="ECO:0000256" key="1">
    <source>
        <dbReference type="SAM" id="SignalP"/>
    </source>
</evidence>
<dbReference type="EMBL" id="AZHF01000006">
    <property type="protein sequence ID" value="OAA74663.1"/>
    <property type="molecule type" value="Genomic_DNA"/>
</dbReference>
<reference evidence="2 3" key="1">
    <citation type="journal article" date="2016" name="Genome Biol. Evol.">
        <title>Divergent and convergent evolution of fungal pathogenicity.</title>
        <authorList>
            <person name="Shang Y."/>
            <person name="Xiao G."/>
            <person name="Zheng P."/>
            <person name="Cen K."/>
            <person name="Zhan S."/>
            <person name="Wang C."/>
        </authorList>
    </citation>
    <scope>NUCLEOTIDE SEQUENCE [LARGE SCALE GENOMIC DNA]</scope>
    <source>
        <strain evidence="2 3">RCEF 1005</strain>
    </source>
</reference>
<keyword evidence="3" id="KW-1185">Reference proteome</keyword>
<protein>
    <submittedName>
        <fullName evidence="2">Uncharacterized protein</fullName>
    </submittedName>
</protein>
<organism evidence="2 3">
    <name type="scientific">Akanthomyces lecanii RCEF 1005</name>
    <dbReference type="NCBI Taxonomy" id="1081108"/>
    <lineage>
        <taxon>Eukaryota</taxon>
        <taxon>Fungi</taxon>
        <taxon>Dikarya</taxon>
        <taxon>Ascomycota</taxon>
        <taxon>Pezizomycotina</taxon>
        <taxon>Sordariomycetes</taxon>
        <taxon>Hypocreomycetidae</taxon>
        <taxon>Hypocreales</taxon>
        <taxon>Cordycipitaceae</taxon>
        <taxon>Akanthomyces</taxon>
        <taxon>Cordyceps confragosa</taxon>
    </lineage>
</organism>
<feature type="chain" id="PRO_5007896760" evidence="1">
    <location>
        <begin position="17"/>
        <end position="199"/>
    </location>
</feature>
<dbReference type="Proteomes" id="UP000076881">
    <property type="component" value="Unassembled WGS sequence"/>
</dbReference>
<keyword evidence="1" id="KW-0732">Signal</keyword>
<evidence type="ECO:0000313" key="2">
    <source>
        <dbReference type="EMBL" id="OAA74663.1"/>
    </source>
</evidence>
<comment type="caution">
    <text evidence="2">The sequence shown here is derived from an EMBL/GenBank/DDBJ whole genome shotgun (WGS) entry which is preliminary data.</text>
</comment>
<dbReference type="AlphaFoldDB" id="A0A168F4R4"/>
<feature type="signal peptide" evidence="1">
    <location>
        <begin position="1"/>
        <end position="16"/>
    </location>
</feature>
<gene>
    <name evidence="2" type="ORF">LEL_08244</name>
</gene>